<evidence type="ECO:0000313" key="2">
    <source>
        <dbReference type="Proteomes" id="UP001230807"/>
    </source>
</evidence>
<dbReference type="Proteomes" id="UP001230807">
    <property type="component" value="Unassembled WGS sequence"/>
</dbReference>
<keyword evidence="2" id="KW-1185">Reference proteome</keyword>
<accession>A0ABT7ML73</accession>
<reference evidence="1 2" key="1">
    <citation type="submission" date="2023-06" db="EMBL/GenBank/DDBJ databases">
        <title>Influencing factors and mechanism of Cr(VI) reduction by facultative anaerobic Exiguobacterium sp. PY14.</title>
        <authorList>
            <person name="Zou L."/>
        </authorList>
    </citation>
    <scope>NUCLEOTIDE SEQUENCE [LARGE SCALE GENOMIC DNA]</scope>
    <source>
        <strain evidence="1 2">PY14</strain>
    </source>
</reference>
<sequence>MNTLREFKSLDSEVWRVRLDESDAFLVIKDEKRRSELTDYPWFSEHEASLFESKENVIQVSYLVTPDVRLSPEHLAEVFEVVEQLLHHVAQASCDIILTPHTFPSESDRLNYIQKMCTVDSDAYNDFTQ</sequence>
<dbReference type="RefSeq" id="WP_214719598.1">
    <property type="nucleotide sequence ID" value="NZ_CP183077.1"/>
</dbReference>
<evidence type="ECO:0000313" key="1">
    <source>
        <dbReference type="EMBL" id="MDL5376168.1"/>
    </source>
</evidence>
<proteinExistence type="predicted"/>
<name>A0ABT7ML73_9BACL</name>
<organism evidence="1 2">
    <name type="scientific">Exiguobacterium mexicanum</name>
    <dbReference type="NCBI Taxonomy" id="340146"/>
    <lineage>
        <taxon>Bacteria</taxon>
        <taxon>Bacillati</taxon>
        <taxon>Bacillota</taxon>
        <taxon>Bacilli</taxon>
        <taxon>Bacillales</taxon>
        <taxon>Bacillales Family XII. Incertae Sedis</taxon>
        <taxon>Exiguobacterium</taxon>
    </lineage>
</organism>
<gene>
    <name evidence="1" type="ORF">QR695_03990</name>
</gene>
<comment type="caution">
    <text evidence="1">The sequence shown here is derived from an EMBL/GenBank/DDBJ whole genome shotgun (WGS) entry which is preliminary data.</text>
</comment>
<protein>
    <submittedName>
        <fullName evidence="1">Uncharacterized protein</fullName>
    </submittedName>
</protein>
<dbReference type="EMBL" id="JASWER010000001">
    <property type="protein sequence ID" value="MDL5376168.1"/>
    <property type="molecule type" value="Genomic_DNA"/>
</dbReference>